<feature type="transmembrane region" description="Helical" evidence="5">
    <location>
        <begin position="166"/>
        <end position="186"/>
    </location>
</feature>
<feature type="transmembrane region" description="Helical" evidence="5">
    <location>
        <begin position="125"/>
        <end position="146"/>
    </location>
</feature>
<reference evidence="7 8" key="1">
    <citation type="submission" date="2019-06" db="EMBL/GenBank/DDBJ databases">
        <authorList>
            <person name="Srinivasan S."/>
        </authorList>
    </citation>
    <scope>NUCLEOTIDE SEQUENCE [LARGE SCALE GENOMIC DNA]</scope>
    <source>
        <strain evidence="7 8">17J68-5</strain>
    </source>
</reference>
<accession>A0A5B7ZZQ9</accession>
<dbReference type="KEGG" id="hyj:FHG12_11580"/>
<feature type="transmembrane region" description="Helical" evidence="5">
    <location>
        <begin position="65"/>
        <end position="87"/>
    </location>
</feature>
<protein>
    <submittedName>
        <fullName evidence="7">O-antigen ligase family protein</fullName>
    </submittedName>
</protein>
<evidence type="ECO:0000256" key="4">
    <source>
        <dbReference type="ARBA" id="ARBA00023136"/>
    </source>
</evidence>
<evidence type="ECO:0000256" key="3">
    <source>
        <dbReference type="ARBA" id="ARBA00022989"/>
    </source>
</evidence>
<keyword evidence="2 5" id="KW-0812">Transmembrane</keyword>
<dbReference type="OrthoDB" id="747420at2"/>
<keyword evidence="4 5" id="KW-0472">Membrane</keyword>
<keyword evidence="7" id="KW-0436">Ligase</keyword>
<feature type="transmembrane region" description="Helical" evidence="5">
    <location>
        <begin position="244"/>
        <end position="261"/>
    </location>
</feature>
<dbReference type="PANTHER" id="PTHR37422">
    <property type="entry name" value="TEICHURONIC ACID BIOSYNTHESIS PROTEIN TUAE"/>
    <property type="match status" value="1"/>
</dbReference>
<dbReference type="PANTHER" id="PTHR37422:SF13">
    <property type="entry name" value="LIPOPOLYSACCHARIDE BIOSYNTHESIS PROTEIN PA4999-RELATED"/>
    <property type="match status" value="1"/>
</dbReference>
<evidence type="ECO:0000259" key="6">
    <source>
        <dbReference type="Pfam" id="PF04932"/>
    </source>
</evidence>
<keyword evidence="8" id="KW-1185">Reference proteome</keyword>
<keyword evidence="3 5" id="KW-1133">Transmembrane helix</keyword>
<dbReference type="InterPro" id="IPR051533">
    <property type="entry name" value="WaaL-like"/>
</dbReference>
<dbReference type="AlphaFoldDB" id="A0A5B7ZZQ9"/>
<feature type="transmembrane region" description="Helical" evidence="5">
    <location>
        <begin position="376"/>
        <end position="394"/>
    </location>
</feature>
<feature type="transmembrane region" description="Helical" evidence="5">
    <location>
        <begin position="198"/>
        <end position="215"/>
    </location>
</feature>
<dbReference type="PROSITE" id="PS51257">
    <property type="entry name" value="PROKAR_LIPOPROTEIN"/>
    <property type="match status" value="1"/>
</dbReference>
<evidence type="ECO:0000313" key="8">
    <source>
        <dbReference type="Proteomes" id="UP000305398"/>
    </source>
</evidence>
<proteinExistence type="predicted"/>
<sequence length="425" mass="47706">MRAFLANRWQQIYRQGVLSQHLLLLACVAGVAGLLASRALVALSPVVGVLAVLANPRMRRELPQWLHNGAAGRMALLYILLLISALYTDNWPEWRHQVFRQLPFIGVPLAFCLAVPLTNRQRFRVGCSFVLGVGMVAAATLLDYIVHPPTDQHFYMVGKSQPAITGIFHIHFGIMLVLSAFFGLLLGRSKYAPQLLRLVLWLAAAISVVTLHVLAYRTGLMLFYITLFVNALRILFARRFTLGILALGLFVAVPFASYRLLPSVRDRAIATRYDIEHFYNGEDINNFSLSKRLAAWHTARAVARQHLLVGVGPADAQDAMMAQYRRHSYGLLPPNWVMIHNQYLHYLVASGLPGLFVWLLVLLGPLTQPTQRRNPYVYHFLLILGAGMLVDSLLEMQIGFNLFVFLYGFLVVATERSGYSTVNLP</sequence>
<comment type="subcellular location">
    <subcellularLocation>
        <location evidence="1">Membrane</location>
        <topology evidence="1">Multi-pass membrane protein</topology>
    </subcellularLocation>
</comment>
<organism evidence="7 8">
    <name type="scientific">Hymenobacter jejuensis</name>
    <dbReference type="NCBI Taxonomy" id="2502781"/>
    <lineage>
        <taxon>Bacteria</taxon>
        <taxon>Pseudomonadati</taxon>
        <taxon>Bacteroidota</taxon>
        <taxon>Cytophagia</taxon>
        <taxon>Cytophagales</taxon>
        <taxon>Hymenobacteraceae</taxon>
        <taxon>Hymenobacter</taxon>
    </lineage>
</organism>
<dbReference type="Pfam" id="PF04932">
    <property type="entry name" value="Wzy_C"/>
    <property type="match status" value="1"/>
</dbReference>
<feature type="transmembrane region" description="Helical" evidence="5">
    <location>
        <begin position="400"/>
        <end position="419"/>
    </location>
</feature>
<dbReference type="GO" id="GO:0016874">
    <property type="term" value="F:ligase activity"/>
    <property type="evidence" value="ECO:0007669"/>
    <property type="project" value="UniProtKB-KW"/>
</dbReference>
<feature type="transmembrane region" description="Helical" evidence="5">
    <location>
        <begin position="22"/>
        <end position="53"/>
    </location>
</feature>
<feature type="domain" description="O-antigen ligase-related" evidence="6">
    <location>
        <begin position="203"/>
        <end position="359"/>
    </location>
</feature>
<gene>
    <name evidence="7" type="ORF">FHG12_11580</name>
</gene>
<dbReference type="GO" id="GO:0016020">
    <property type="term" value="C:membrane"/>
    <property type="evidence" value="ECO:0007669"/>
    <property type="project" value="UniProtKB-SubCell"/>
</dbReference>
<evidence type="ECO:0000256" key="1">
    <source>
        <dbReference type="ARBA" id="ARBA00004141"/>
    </source>
</evidence>
<feature type="transmembrane region" description="Helical" evidence="5">
    <location>
        <begin position="343"/>
        <end position="364"/>
    </location>
</feature>
<dbReference type="Proteomes" id="UP000305398">
    <property type="component" value="Chromosome"/>
</dbReference>
<name>A0A5B7ZZQ9_9BACT</name>
<feature type="transmembrane region" description="Helical" evidence="5">
    <location>
        <begin position="99"/>
        <end position="118"/>
    </location>
</feature>
<evidence type="ECO:0000313" key="7">
    <source>
        <dbReference type="EMBL" id="QDA60704.1"/>
    </source>
</evidence>
<evidence type="ECO:0000256" key="5">
    <source>
        <dbReference type="SAM" id="Phobius"/>
    </source>
</evidence>
<dbReference type="EMBL" id="CP040896">
    <property type="protein sequence ID" value="QDA60704.1"/>
    <property type="molecule type" value="Genomic_DNA"/>
</dbReference>
<dbReference type="InterPro" id="IPR007016">
    <property type="entry name" value="O-antigen_ligase-rel_domated"/>
</dbReference>
<evidence type="ECO:0000256" key="2">
    <source>
        <dbReference type="ARBA" id="ARBA00022692"/>
    </source>
</evidence>